<organism evidence="3 4">
    <name type="scientific">Lichenibacterium minor</name>
    <dbReference type="NCBI Taxonomy" id="2316528"/>
    <lineage>
        <taxon>Bacteria</taxon>
        <taxon>Pseudomonadati</taxon>
        <taxon>Pseudomonadota</taxon>
        <taxon>Alphaproteobacteria</taxon>
        <taxon>Hyphomicrobiales</taxon>
        <taxon>Lichenihabitantaceae</taxon>
        <taxon>Lichenibacterium</taxon>
    </lineage>
</organism>
<protein>
    <recommendedName>
        <fullName evidence="2">RNA 2',3'-cyclic phosphodiesterase</fullName>
        <shortName evidence="2">RNA 2',3'-CPDase</shortName>
        <ecNumber evidence="2">3.1.4.58</ecNumber>
    </recommendedName>
</protein>
<name>A0A4Q2UBC6_9HYPH</name>
<evidence type="ECO:0000313" key="4">
    <source>
        <dbReference type="Proteomes" id="UP000290759"/>
    </source>
</evidence>
<dbReference type="EC" id="3.1.4.58" evidence="2"/>
<feature type="active site" description="Proton donor" evidence="2">
    <location>
        <position position="37"/>
    </location>
</feature>
<dbReference type="NCBIfam" id="TIGR02258">
    <property type="entry name" value="2_5_ligase"/>
    <property type="match status" value="1"/>
</dbReference>
<reference evidence="3 4" key="2">
    <citation type="submission" date="2019-02" db="EMBL/GenBank/DDBJ databases">
        <title>'Lichenibacterium ramalinii' gen. nov. sp. nov., 'Lichenibacterium minor' gen. nov. sp. nov.</title>
        <authorList>
            <person name="Pankratov T."/>
        </authorList>
    </citation>
    <scope>NUCLEOTIDE SEQUENCE [LARGE SCALE GENOMIC DNA]</scope>
    <source>
        <strain evidence="3 4">RmlP026</strain>
    </source>
</reference>
<comment type="caution">
    <text evidence="3">The sequence shown here is derived from an EMBL/GenBank/DDBJ whole genome shotgun (WGS) entry which is preliminary data.</text>
</comment>
<dbReference type="InterPro" id="IPR009097">
    <property type="entry name" value="Cyclic_Pdiesterase"/>
</dbReference>
<reference evidence="3 4" key="1">
    <citation type="submission" date="2018-12" db="EMBL/GenBank/DDBJ databases">
        <authorList>
            <person name="Grouzdev D.S."/>
            <person name="Krutkina M.S."/>
        </authorList>
    </citation>
    <scope>NUCLEOTIDE SEQUENCE [LARGE SCALE GENOMIC DNA]</scope>
    <source>
        <strain evidence="3 4">RmlP026</strain>
    </source>
</reference>
<comment type="similarity">
    <text evidence="2">Belongs to the 2H phosphoesterase superfamily. ThpR family.</text>
</comment>
<comment type="catalytic activity">
    <reaction evidence="2">
        <text>a 3'-end 2',3'-cyclophospho-ribonucleotide-RNA + H2O = a 3'-end 2'-phospho-ribonucleotide-RNA + H(+)</text>
        <dbReference type="Rhea" id="RHEA:11828"/>
        <dbReference type="Rhea" id="RHEA-COMP:10464"/>
        <dbReference type="Rhea" id="RHEA-COMP:17353"/>
        <dbReference type="ChEBI" id="CHEBI:15377"/>
        <dbReference type="ChEBI" id="CHEBI:15378"/>
        <dbReference type="ChEBI" id="CHEBI:83064"/>
        <dbReference type="ChEBI" id="CHEBI:173113"/>
        <dbReference type="EC" id="3.1.4.58"/>
    </reaction>
</comment>
<proteinExistence type="inferred from homology"/>
<evidence type="ECO:0000313" key="3">
    <source>
        <dbReference type="EMBL" id="RYC33940.1"/>
    </source>
</evidence>
<evidence type="ECO:0000256" key="2">
    <source>
        <dbReference type="HAMAP-Rule" id="MF_01940"/>
    </source>
</evidence>
<dbReference type="EMBL" id="QYBB01000001">
    <property type="protein sequence ID" value="RYC33940.1"/>
    <property type="molecule type" value="Genomic_DNA"/>
</dbReference>
<comment type="function">
    <text evidence="2">Hydrolyzes RNA 2',3'-cyclic phosphodiester to an RNA 2'-phosphomonoester.</text>
</comment>
<dbReference type="HAMAP" id="MF_01940">
    <property type="entry name" value="RNA_CPDase"/>
    <property type="match status" value="1"/>
</dbReference>
<dbReference type="InterPro" id="IPR004175">
    <property type="entry name" value="RNA_CPDase"/>
</dbReference>
<keyword evidence="4" id="KW-1185">Reference proteome</keyword>
<sequence length="176" mass="19250">MPRLFTGLEIPSDLAAELALMRGGLTGARWIDVADYHLTLRFIGDIDPETADAVDEVMAGIRRKAFTVTLEGLGCFGGDKPRAIVAKAQPSPALVELQAEQERLLRRVGIPPETRRFVPHVTLGRLRNASQTAVAHYLGTRGFLTRRFEAANFLLYSSRDSVGGGPYVVEAEYPLA</sequence>
<dbReference type="PANTHER" id="PTHR35561:SF1">
    <property type="entry name" value="RNA 2',3'-CYCLIC PHOSPHODIESTERASE"/>
    <property type="match status" value="1"/>
</dbReference>
<accession>A0A4Q2UBC6</accession>
<gene>
    <name evidence="3" type="primary">thpR</name>
    <name evidence="3" type="ORF">D3273_01440</name>
</gene>
<feature type="short sequence motif" description="HXTX 1" evidence="2">
    <location>
        <begin position="37"/>
        <end position="40"/>
    </location>
</feature>
<evidence type="ECO:0000256" key="1">
    <source>
        <dbReference type="ARBA" id="ARBA00022801"/>
    </source>
</evidence>
<dbReference type="OrthoDB" id="9793819at2"/>
<keyword evidence="1 2" id="KW-0378">Hydrolase</keyword>
<dbReference type="Pfam" id="PF13563">
    <property type="entry name" value="2_5_RNA_ligase2"/>
    <property type="match status" value="1"/>
</dbReference>
<dbReference type="RefSeq" id="WP_129222800.1">
    <property type="nucleotide sequence ID" value="NZ_QYBB01000001.1"/>
</dbReference>
<dbReference type="Proteomes" id="UP000290759">
    <property type="component" value="Unassembled WGS sequence"/>
</dbReference>
<dbReference type="GO" id="GO:0008664">
    <property type="term" value="F:RNA 2',3'-cyclic 3'-phosphodiesterase activity"/>
    <property type="evidence" value="ECO:0007669"/>
    <property type="project" value="UniProtKB-EC"/>
</dbReference>
<dbReference type="GO" id="GO:0004113">
    <property type="term" value="F:2',3'-cyclic-nucleotide 3'-phosphodiesterase activity"/>
    <property type="evidence" value="ECO:0007669"/>
    <property type="project" value="InterPro"/>
</dbReference>
<dbReference type="SUPFAM" id="SSF55144">
    <property type="entry name" value="LigT-like"/>
    <property type="match status" value="1"/>
</dbReference>
<dbReference type="Gene3D" id="3.90.1140.10">
    <property type="entry name" value="Cyclic phosphodiesterase"/>
    <property type="match status" value="1"/>
</dbReference>
<feature type="active site" description="Proton acceptor" evidence="2">
    <location>
        <position position="120"/>
    </location>
</feature>
<feature type="short sequence motif" description="HXTX 2" evidence="2">
    <location>
        <begin position="120"/>
        <end position="123"/>
    </location>
</feature>
<dbReference type="PANTHER" id="PTHR35561">
    <property type="entry name" value="RNA 2',3'-CYCLIC PHOSPHODIESTERASE"/>
    <property type="match status" value="1"/>
</dbReference>
<dbReference type="AlphaFoldDB" id="A0A4Q2UBC6"/>